<feature type="compositionally biased region" description="Low complexity" evidence="1">
    <location>
        <begin position="93"/>
        <end position="104"/>
    </location>
</feature>
<feature type="compositionally biased region" description="Basic and acidic residues" evidence="1">
    <location>
        <begin position="80"/>
        <end position="92"/>
    </location>
</feature>
<keyword evidence="3" id="KW-1185">Reference proteome</keyword>
<accession>A0ABQ4SBG6</accession>
<evidence type="ECO:0000256" key="1">
    <source>
        <dbReference type="SAM" id="MobiDB-lite"/>
    </source>
</evidence>
<name>A0ABQ4SBG6_9HYPH</name>
<protein>
    <submittedName>
        <fullName evidence="2">Uncharacterized protein</fullName>
    </submittedName>
</protein>
<organism evidence="2 3">
    <name type="scientific">Methylobacterium isbiliense</name>
    <dbReference type="NCBI Taxonomy" id="315478"/>
    <lineage>
        <taxon>Bacteria</taxon>
        <taxon>Pseudomonadati</taxon>
        <taxon>Pseudomonadota</taxon>
        <taxon>Alphaproteobacteria</taxon>
        <taxon>Hyphomicrobiales</taxon>
        <taxon>Methylobacteriaceae</taxon>
        <taxon>Methylobacterium</taxon>
    </lineage>
</organism>
<dbReference type="EMBL" id="BPQQ01000016">
    <property type="protein sequence ID" value="GJD99482.1"/>
    <property type="molecule type" value="Genomic_DNA"/>
</dbReference>
<comment type="caution">
    <text evidence="2">The sequence shown here is derived from an EMBL/GenBank/DDBJ whole genome shotgun (WGS) entry which is preliminary data.</text>
</comment>
<feature type="region of interest" description="Disordered" evidence="1">
    <location>
        <begin position="78"/>
        <end position="111"/>
    </location>
</feature>
<evidence type="ECO:0000313" key="3">
    <source>
        <dbReference type="Proteomes" id="UP001055153"/>
    </source>
</evidence>
<reference evidence="2" key="2">
    <citation type="submission" date="2021-08" db="EMBL/GenBank/DDBJ databases">
        <authorList>
            <person name="Tani A."/>
            <person name="Ola A."/>
            <person name="Ogura Y."/>
            <person name="Katsura K."/>
            <person name="Hayashi T."/>
        </authorList>
    </citation>
    <scope>NUCLEOTIDE SEQUENCE</scope>
    <source>
        <strain evidence="2">DSM 17168</strain>
    </source>
</reference>
<gene>
    <name evidence="2" type="ORF">GMJLKIPL_1400</name>
</gene>
<proteinExistence type="predicted"/>
<sequence length="111" mass="11967">MTKTLRRVVDKAAIDGMSGRRFIVTAHLVGRLPSVEVRARVPTSGAPDLRTYVDLNLRQARMLVRLLERAIEAAENAAEDAARHDGELRELAGRATAAEAANHAGPQAAES</sequence>
<dbReference type="RefSeq" id="WP_238234368.1">
    <property type="nucleotide sequence ID" value="NZ_BPQQ01000016.1"/>
</dbReference>
<reference evidence="2" key="1">
    <citation type="journal article" date="2021" name="Front. Microbiol.">
        <title>Comprehensive Comparative Genomics and Phenotyping of Methylobacterium Species.</title>
        <authorList>
            <person name="Alessa O."/>
            <person name="Ogura Y."/>
            <person name="Fujitani Y."/>
            <person name="Takami H."/>
            <person name="Hayashi T."/>
            <person name="Sahin N."/>
            <person name="Tani A."/>
        </authorList>
    </citation>
    <scope>NUCLEOTIDE SEQUENCE</scope>
    <source>
        <strain evidence="2">DSM 17168</strain>
    </source>
</reference>
<dbReference type="Proteomes" id="UP001055153">
    <property type="component" value="Unassembled WGS sequence"/>
</dbReference>
<evidence type="ECO:0000313" key="2">
    <source>
        <dbReference type="EMBL" id="GJD99482.1"/>
    </source>
</evidence>